<feature type="chain" id="PRO_5002220434" evidence="1">
    <location>
        <begin position="21"/>
        <end position="162"/>
    </location>
</feature>
<feature type="signal peptide" evidence="1">
    <location>
        <begin position="1"/>
        <end position="20"/>
    </location>
</feature>
<keyword evidence="1" id="KW-0732">Signal</keyword>
<proteinExistence type="predicted"/>
<evidence type="ECO:0000256" key="1">
    <source>
        <dbReference type="SAM" id="SignalP"/>
    </source>
</evidence>
<gene>
    <name evidence="2" type="ORF">PAXRUDRAFT_86693</name>
</gene>
<dbReference type="EMBL" id="KN827253">
    <property type="protein sequence ID" value="KIK76878.1"/>
    <property type="molecule type" value="Genomic_DNA"/>
</dbReference>
<sequence>LPRHILAWHSALLHELPVLGTRIVMLTRAKVSARQQHNDRKQVIRKVVNAKASTLRNDKATLSKIVQVAVHKQLKGQKGLKSKVCDVEKVGITTYSPHIGSETEEVEVIERWQEASPKERSEKEALQRFGLTSQEAEEVQGSAWFEMNRIPLDWLLLAFLED</sequence>
<feature type="non-terminal residue" evidence="2">
    <location>
        <position position="1"/>
    </location>
</feature>
<name>A0A0D0CNP1_9AGAM</name>
<protein>
    <submittedName>
        <fullName evidence="2">Uncharacterized protein</fullName>
    </submittedName>
</protein>
<evidence type="ECO:0000313" key="3">
    <source>
        <dbReference type="Proteomes" id="UP000054538"/>
    </source>
</evidence>
<dbReference type="AlphaFoldDB" id="A0A0D0CNP1"/>
<evidence type="ECO:0000313" key="2">
    <source>
        <dbReference type="EMBL" id="KIK76878.1"/>
    </source>
</evidence>
<feature type="non-terminal residue" evidence="2">
    <location>
        <position position="162"/>
    </location>
</feature>
<dbReference type="Proteomes" id="UP000054538">
    <property type="component" value="Unassembled WGS sequence"/>
</dbReference>
<dbReference type="InParanoid" id="A0A0D0CNP1"/>
<organism evidence="2 3">
    <name type="scientific">Paxillus rubicundulus Ve08.2h10</name>
    <dbReference type="NCBI Taxonomy" id="930991"/>
    <lineage>
        <taxon>Eukaryota</taxon>
        <taxon>Fungi</taxon>
        <taxon>Dikarya</taxon>
        <taxon>Basidiomycota</taxon>
        <taxon>Agaricomycotina</taxon>
        <taxon>Agaricomycetes</taxon>
        <taxon>Agaricomycetidae</taxon>
        <taxon>Boletales</taxon>
        <taxon>Paxilineae</taxon>
        <taxon>Paxillaceae</taxon>
        <taxon>Paxillus</taxon>
    </lineage>
</organism>
<reference evidence="3" key="2">
    <citation type="submission" date="2015-01" db="EMBL/GenBank/DDBJ databases">
        <title>Evolutionary Origins and Diversification of the Mycorrhizal Mutualists.</title>
        <authorList>
            <consortium name="DOE Joint Genome Institute"/>
            <consortium name="Mycorrhizal Genomics Consortium"/>
            <person name="Kohler A."/>
            <person name="Kuo A."/>
            <person name="Nagy L.G."/>
            <person name="Floudas D."/>
            <person name="Copeland A."/>
            <person name="Barry K.W."/>
            <person name="Cichocki N."/>
            <person name="Veneault-Fourrey C."/>
            <person name="LaButti K."/>
            <person name="Lindquist E.A."/>
            <person name="Lipzen A."/>
            <person name="Lundell T."/>
            <person name="Morin E."/>
            <person name="Murat C."/>
            <person name="Riley R."/>
            <person name="Ohm R."/>
            <person name="Sun H."/>
            <person name="Tunlid A."/>
            <person name="Henrissat B."/>
            <person name="Grigoriev I.V."/>
            <person name="Hibbett D.S."/>
            <person name="Martin F."/>
        </authorList>
    </citation>
    <scope>NUCLEOTIDE SEQUENCE [LARGE SCALE GENOMIC DNA]</scope>
    <source>
        <strain evidence="3">Ve08.2h10</strain>
    </source>
</reference>
<reference evidence="2 3" key="1">
    <citation type="submission" date="2014-04" db="EMBL/GenBank/DDBJ databases">
        <authorList>
            <consortium name="DOE Joint Genome Institute"/>
            <person name="Kuo A."/>
            <person name="Kohler A."/>
            <person name="Jargeat P."/>
            <person name="Nagy L.G."/>
            <person name="Floudas D."/>
            <person name="Copeland A."/>
            <person name="Barry K.W."/>
            <person name="Cichocki N."/>
            <person name="Veneault-Fourrey C."/>
            <person name="LaButti K."/>
            <person name="Lindquist E.A."/>
            <person name="Lipzen A."/>
            <person name="Lundell T."/>
            <person name="Morin E."/>
            <person name="Murat C."/>
            <person name="Sun H."/>
            <person name="Tunlid A."/>
            <person name="Henrissat B."/>
            <person name="Grigoriev I.V."/>
            <person name="Hibbett D.S."/>
            <person name="Martin F."/>
            <person name="Nordberg H.P."/>
            <person name="Cantor M.N."/>
            <person name="Hua S.X."/>
        </authorList>
    </citation>
    <scope>NUCLEOTIDE SEQUENCE [LARGE SCALE GENOMIC DNA]</scope>
    <source>
        <strain evidence="2 3">Ve08.2h10</strain>
    </source>
</reference>
<accession>A0A0D0CNP1</accession>
<dbReference type="HOGENOM" id="CLU_1639459_0_0_1"/>
<keyword evidence="3" id="KW-1185">Reference proteome</keyword>